<comment type="caution">
    <text evidence="1">The sequence shown here is derived from an EMBL/GenBank/DDBJ whole genome shotgun (WGS) entry which is preliminary data.</text>
</comment>
<evidence type="ECO:0000313" key="1">
    <source>
        <dbReference type="EMBL" id="MBC3847552.1"/>
    </source>
</evidence>
<reference evidence="1 2" key="1">
    <citation type="submission" date="2020-08" db="EMBL/GenBank/DDBJ databases">
        <title>Winogradskyella ouciana sp. nov., isolated from the hadal seawater of the Mariana Trench.</title>
        <authorList>
            <person name="He X."/>
        </authorList>
    </citation>
    <scope>NUCLEOTIDE SEQUENCE [LARGE SCALE GENOMIC DNA]</scope>
    <source>
        <strain evidence="1 2">KCTC 22026</strain>
    </source>
</reference>
<protein>
    <recommendedName>
        <fullName evidence="3">Calx-beta domain-containing protein</fullName>
    </recommendedName>
</protein>
<keyword evidence="2" id="KW-1185">Reference proteome</keyword>
<proteinExistence type="predicted"/>
<dbReference type="EMBL" id="JACOME010000004">
    <property type="protein sequence ID" value="MBC3847552.1"/>
    <property type="molecule type" value="Genomic_DNA"/>
</dbReference>
<gene>
    <name evidence="1" type="ORF">H6H04_14235</name>
</gene>
<dbReference type="RefSeq" id="WP_186846661.1">
    <property type="nucleotide sequence ID" value="NZ_JACOME010000004.1"/>
</dbReference>
<name>A0ABR6Y499_9FLAO</name>
<evidence type="ECO:0000313" key="2">
    <source>
        <dbReference type="Proteomes" id="UP000607435"/>
    </source>
</evidence>
<evidence type="ECO:0008006" key="3">
    <source>
        <dbReference type="Google" id="ProtNLM"/>
    </source>
</evidence>
<organism evidence="1 2">
    <name type="scientific">Winogradskyella echinorum</name>
    <dbReference type="NCBI Taxonomy" id="538189"/>
    <lineage>
        <taxon>Bacteria</taxon>
        <taxon>Pseudomonadati</taxon>
        <taxon>Bacteroidota</taxon>
        <taxon>Flavobacteriia</taxon>
        <taxon>Flavobacteriales</taxon>
        <taxon>Flavobacteriaceae</taxon>
        <taxon>Winogradskyella</taxon>
    </lineage>
</organism>
<sequence>MKKILNYIFVGVLVTFAYNCEEDLPSGSTNYVTLEADRSIRIENNATVNEEIVVYTGNRTGSARTFTVMVDPSSTLSADNYVLGATTVTIPANSNVGTIPLTLTDNDDLSFSAKTLVLDLQNESGINFGDNLVLDIAELCTETVARLTVNTDNWPDETTWELYSLTGGSTLIASGGPYINPDDDFSSIINEFCLSAGDYGVVMYDSYGDGVINEAETAYIGFSVTINGVEVAAAVVGPSASPGNESSFASDTFTVN</sequence>
<accession>A0ABR6Y499</accession>
<dbReference type="Proteomes" id="UP000607435">
    <property type="component" value="Unassembled WGS sequence"/>
</dbReference>